<comment type="function">
    <text evidence="4">Has ATPase and non-specific DNA-binding activities.</text>
</comment>
<dbReference type="PIRSF" id="PIRSF029254">
    <property type="entry name" value="MutS_C_archaeal"/>
    <property type="match status" value="1"/>
</dbReference>
<proteinExistence type="inferred from homology"/>
<keyword evidence="7" id="KW-1185">Reference proteome</keyword>
<evidence type="ECO:0000256" key="4">
    <source>
        <dbReference type="HAMAP-Rule" id="MF_00971"/>
    </source>
</evidence>
<accession>A0ABU2GAY7</accession>
<keyword evidence="4" id="KW-0378">Hydrolase</keyword>
<keyword evidence="3 4" id="KW-0238">DNA-binding</keyword>
<dbReference type="PANTHER" id="PTHR11361">
    <property type="entry name" value="DNA MISMATCH REPAIR PROTEIN MUTS FAMILY MEMBER"/>
    <property type="match status" value="1"/>
</dbReference>
<evidence type="ECO:0000256" key="2">
    <source>
        <dbReference type="ARBA" id="ARBA00022840"/>
    </source>
</evidence>
<dbReference type="PANTHER" id="PTHR11361:SF125">
    <property type="entry name" value="DNA-BINDING PROTEIN MUTS2"/>
    <property type="match status" value="1"/>
</dbReference>
<dbReference type="RefSeq" id="WP_310922226.1">
    <property type="nucleotide sequence ID" value="NZ_JAMQOP010000001.1"/>
</dbReference>
<comment type="cofactor">
    <cofactor evidence="4">
        <name>a divalent metal cation</name>
        <dbReference type="ChEBI" id="CHEBI:60240"/>
    </cofactor>
</comment>
<evidence type="ECO:0000256" key="1">
    <source>
        <dbReference type="ARBA" id="ARBA00022741"/>
    </source>
</evidence>
<feature type="binding site" evidence="4">
    <location>
        <begin position="486"/>
        <end position="493"/>
    </location>
    <ligand>
        <name>ATP</name>
        <dbReference type="ChEBI" id="CHEBI:30616"/>
    </ligand>
</feature>
<dbReference type="InterPro" id="IPR045076">
    <property type="entry name" value="MutS"/>
</dbReference>
<dbReference type="Gene3D" id="3.40.50.300">
    <property type="entry name" value="P-loop containing nucleotide triphosphate hydrolases"/>
    <property type="match status" value="1"/>
</dbReference>
<dbReference type="EMBL" id="JAMQOP010000001">
    <property type="protein sequence ID" value="MDS0297433.1"/>
    <property type="molecule type" value="Genomic_DNA"/>
</dbReference>
<reference evidence="6 7" key="1">
    <citation type="submission" date="2022-06" db="EMBL/GenBank/DDBJ databases">
        <title>Halogeometricum sp. a new haloarchaeum isolate from saline soil.</title>
        <authorList>
            <person name="Strakova D."/>
            <person name="Galisteo C."/>
            <person name="Sanchez-Porro C."/>
            <person name="Ventosa A."/>
        </authorList>
    </citation>
    <scope>NUCLEOTIDE SEQUENCE [LARGE SCALE GENOMIC DNA]</scope>
    <source>
        <strain evidence="6 7">S1BR25-6</strain>
    </source>
</reference>
<dbReference type="Proteomes" id="UP001257060">
    <property type="component" value="Unassembled WGS sequence"/>
</dbReference>
<protein>
    <recommendedName>
        <fullName evidence="4">DNA-binding protein MutS2</fullName>
    </recommendedName>
</protein>
<gene>
    <name evidence="4" type="primary">mutS2</name>
    <name evidence="6" type="ORF">NDI76_01590</name>
</gene>
<evidence type="ECO:0000313" key="6">
    <source>
        <dbReference type="EMBL" id="MDS0297433.1"/>
    </source>
</evidence>
<evidence type="ECO:0000313" key="7">
    <source>
        <dbReference type="Proteomes" id="UP001257060"/>
    </source>
</evidence>
<comment type="caution">
    <text evidence="6">The sequence shown here is derived from an EMBL/GenBank/DDBJ whole genome shotgun (WGS) entry which is preliminary data.</text>
</comment>
<evidence type="ECO:0000259" key="5">
    <source>
        <dbReference type="SMART" id="SM00534"/>
    </source>
</evidence>
<sequence length="663" mass="71490">MEFEAIPGVGEKTAKSLSELDDAERALAAGDVAALARAPGLTEGRAAAIARGAIRRRHGDDGDFLATDRAREVYRDVLSLLRERTVTTYAEKRLETLFPTASASRIEEVRAFAAEAMERDPDPAVLDALDGVASLEPASGIRVRERCLATADAERYAAAKDAFPELSVEVVEDARGLAELARSYATVVALDEEFAGVDVEGDVRVRPDAEEHPDDIVPERVLAFFAQNRGRIRAAADVHEAAGMDIPCDLDSLRDALTRLDDDGTVVGDEELDRLTNAVDDADAAVSTAESVANDHLRDAIRERDVTIEGTDFLSLVEQGARVDSLLSRELEDQYAGAVAAAREHLVESLSLRPEEADIANRIFSDDPSFPVGYDEEMLSRLRTELKAGRDRRAIRLKRELAADLSALRDPANEMVTDALELDVELAVSRFARDFECSMPEFVEGGDADDPAGFAIEGGRSPLLDVPFEAADPVDYGVSGVTLLSGVNSGGKTSTLDLVALVVVLAQMGLPVPADRVELERFSELHYYAKSQGTLDAGAFESTLRDFRELVDGETDRLVLVDELESITEPGASAKIIAGILEALDDQSSTAVFVSHLADEIREAAGFAVAVDGIEAVGLENGELVVNRSPVKNHLARSTPELIVEKLAGEDASGFYDRLLEKF</sequence>
<keyword evidence="6" id="KW-0255">Endonuclease</keyword>
<dbReference type="Pfam" id="PF00488">
    <property type="entry name" value="MutS_V"/>
    <property type="match status" value="1"/>
</dbReference>
<comment type="similarity">
    <text evidence="4">Belongs to the DNA mismatch repair MutS family. Archaeal Muts2 subfamily.</text>
</comment>
<keyword evidence="6" id="KW-0540">Nuclease</keyword>
<dbReference type="InterPro" id="IPR000432">
    <property type="entry name" value="DNA_mismatch_repair_MutS_C"/>
</dbReference>
<dbReference type="InterPro" id="IPR027417">
    <property type="entry name" value="P-loop_NTPase"/>
</dbReference>
<organism evidence="6 7">
    <name type="scientific">Halogeometricum salsisoli</name>
    <dbReference type="NCBI Taxonomy" id="2950536"/>
    <lineage>
        <taxon>Archaea</taxon>
        <taxon>Methanobacteriati</taxon>
        <taxon>Methanobacteriota</taxon>
        <taxon>Stenosarchaea group</taxon>
        <taxon>Halobacteria</taxon>
        <taxon>Halobacteriales</taxon>
        <taxon>Haloferacaceae</taxon>
        <taxon>Halogeometricum</taxon>
    </lineage>
</organism>
<evidence type="ECO:0000256" key="3">
    <source>
        <dbReference type="ARBA" id="ARBA00023125"/>
    </source>
</evidence>
<dbReference type="HAMAP" id="MF_00971">
    <property type="entry name" value="MutS2_archaea"/>
    <property type="match status" value="1"/>
</dbReference>
<name>A0ABU2GAY7_9EURY</name>
<dbReference type="SUPFAM" id="SSF52540">
    <property type="entry name" value="P-loop containing nucleoside triphosphate hydrolases"/>
    <property type="match status" value="1"/>
</dbReference>
<dbReference type="SMART" id="SM00534">
    <property type="entry name" value="MUTSac"/>
    <property type="match status" value="1"/>
</dbReference>
<dbReference type="InterPro" id="IPR012401">
    <property type="entry name" value="DNA-bd_MutS2_arc"/>
</dbReference>
<keyword evidence="1 4" id="KW-0547">Nucleotide-binding</keyword>
<keyword evidence="2 4" id="KW-0067">ATP-binding</keyword>
<dbReference type="GO" id="GO:0004519">
    <property type="term" value="F:endonuclease activity"/>
    <property type="evidence" value="ECO:0007669"/>
    <property type="project" value="UniProtKB-KW"/>
</dbReference>
<feature type="domain" description="DNA mismatch repair proteins mutS family" evidence="5">
    <location>
        <begin position="479"/>
        <end position="657"/>
    </location>
</feature>